<feature type="domain" description="AMP-dependent synthetase/ligase" evidence="1">
    <location>
        <begin position="186"/>
        <end position="351"/>
    </location>
</feature>
<comment type="caution">
    <text evidence="2">The sequence shown here is derived from an EMBL/GenBank/DDBJ whole genome shotgun (WGS) entry which is preliminary data.</text>
</comment>
<dbReference type="Pfam" id="PF00501">
    <property type="entry name" value="AMP-binding"/>
    <property type="match status" value="2"/>
</dbReference>
<dbReference type="InterPro" id="IPR042099">
    <property type="entry name" value="ANL_N_sf"/>
</dbReference>
<protein>
    <recommendedName>
        <fullName evidence="1">AMP-dependent synthetase/ligase domain-containing protein</fullName>
    </recommendedName>
</protein>
<evidence type="ECO:0000259" key="1">
    <source>
        <dbReference type="Pfam" id="PF00501"/>
    </source>
</evidence>
<dbReference type="EMBL" id="LAZR01000001">
    <property type="protein sequence ID" value="KKO12083.1"/>
    <property type="molecule type" value="Genomic_DNA"/>
</dbReference>
<dbReference type="PANTHER" id="PTHR22754:SF32">
    <property type="entry name" value="DISCO-INTERACTING PROTEIN 2"/>
    <property type="match status" value="1"/>
</dbReference>
<dbReference type="PANTHER" id="PTHR22754">
    <property type="entry name" value="DISCO-INTERACTING PROTEIN 2 DIP2 -RELATED"/>
    <property type="match status" value="1"/>
</dbReference>
<name>A0A0F9WHT5_9ZZZZ</name>
<dbReference type="InterPro" id="IPR045851">
    <property type="entry name" value="AMP-bd_C_sf"/>
</dbReference>
<dbReference type="InterPro" id="IPR000873">
    <property type="entry name" value="AMP-dep_synth/lig_dom"/>
</dbReference>
<evidence type="ECO:0000313" key="2">
    <source>
        <dbReference type="EMBL" id="KKO12083.1"/>
    </source>
</evidence>
<accession>A0A0F9WHT5</accession>
<dbReference type="Gene3D" id="3.30.300.30">
    <property type="match status" value="1"/>
</dbReference>
<sequence>MSLSHHRDTFVSLLAELARDQPDLPLYTFLDSVADVSAVLTCQDLWHRAEEIAGLLQAQRISGEPVMVLSPYGPDAIAMLFGVMMASCTPVPVTFHRRLGMAGIVDIIAHTGVHVVIGRKTTLAKLKAGRFSSKPRFHARQHPLLYLAIDGLPGHGRPAPDPTPIAATGVAMIYPGLPGDDAAAPVALSHAELLESVDSLIQKLALVAAGADERLLTALDLSDGMALVLHVLLPLRARVVSLYYPVEQALRDATPWLLAASQFACTIISAPPSVLSLAAHDNGQHDKRPPSHHSPDLSTLRFVCVDGGLATPAIFSHFIERYRQNHMSPEKIFVCYGLSATAVVVAALQGYRAVSRTGIEALAPGVPNAPTLQAFATGDRLSRQGNGFYCRGRSSHRFAVGDCEFQAEDIESVVLQSFGALGLSRCIVLRLEEMQHTVVLAECATPQLANDWQGVVSAIMDAVRVDTGCRLDRVILLRPGSLPLAVSGLVLRQRCASAVADGSLMLRLLPVRGK</sequence>
<dbReference type="AlphaFoldDB" id="A0A0F9WHT5"/>
<reference evidence="2" key="1">
    <citation type="journal article" date="2015" name="Nature">
        <title>Complex archaea that bridge the gap between prokaryotes and eukaryotes.</title>
        <authorList>
            <person name="Spang A."/>
            <person name="Saw J.H."/>
            <person name="Jorgensen S.L."/>
            <person name="Zaremba-Niedzwiedzka K."/>
            <person name="Martijn J."/>
            <person name="Lind A.E."/>
            <person name="van Eijk R."/>
            <person name="Schleper C."/>
            <person name="Guy L."/>
            <person name="Ettema T.J."/>
        </authorList>
    </citation>
    <scope>NUCLEOTIDE SEQUENCE</scope>
</reference>
<gene>
    <name evidence="2" type="ORF">LCGC14_0000910</name>
</gene>
<dbReference type="Gene3D" id="3.40.50.12780">
    <property type="entry name" value="N-terminal domain of ligase-like"/>
    <property type="match status" value="1"/>
</dbReference>
<feature type="domain" description="AMP-dependent synthetase/ligase" evidence="1">
    <location>
        <begin position="18"/>
        <end position="121"/>
    </location>
</feature>
<dbReference type="SUPFAM" id="SSF56801">
    <property type="entry name" value="Acetyl-CoA synthetase-like"/>
    <property type="match status" value="1"/>
</dbReference>
<organism evidence="2">
    <name type="scientific">marine sediment metagenome</name>
    <dbReference type="NCBI Taxonomy" id="412755"/>
    <lineage>
        <taxon>unclassified sequences</taxon>
        <taxon>metagenomes</taxon>
        <taxon>ecological metagenomes</taxon>
    </lineage>
</organism>
<proteinExistence type="predicted"/>